<dbReference type="EMBL" id="JANKHO010000006">
    <property type="protein sequence ID" value="KAJ3517940.1"/>
    <property type="molecule type" value="Genomic_DNA"/>
</dbReference>
<evidence type="ECO:0000313" key="4">
    <source>
        <dbReference type="Proteomes" id="UP001148786"/>
    </source>
</evidence>
<organism evidence="3 4">
    <name type="scientific">Agrocybe chaxingu</name>
    <dbReference type="NCBI Taxonomy" id="84603"/>
    <lineage>
        <taxon>Eukaryota</taxon>
        <taxon>Fungi</taxon>
        <taxon>Dikarya</taxon>
        <taxon>Basidiomycota</taxon>
        <taxon>Agaricomycotina</taxon>
        <taxon>Agaricomycetes</taxon>
        <taxon>Agaricomycetidae</taxon>
        <taxon>Agaricales</taxon>
        <taxon>Agaricineae</taxon>
        <taxon>Strophariaceae</taxon>
        <taxon>Agrocybe</taxon>
    </lineage>
</organism>
<sequence length="784" mass="89037">MDHLISLKRGATPANDEDVTKGLVKTSSSTPRDAIRTTIELTTNVPNRWKHIAASMKDEVVECSFKRFMEHYSPWQPKKKELREAEEKLIEEGWCEIEDGRLAWTERLNVNGRDENNYFKDLETISRELEKITVPERSATLRLIHKPTNRANPEITGGSHMMDASYYLIEGEGDIKDYVMAKIGATNEYKLSKSAAVVYQNRLQAVGNAHFALLNDPRRMFMFATTIECDQLRLWYFSRSHSAVSEPLNWKNKPRLFAAALLSFIFAKPAELGYDDSIKRHLATTSEEQAFYIYRVGKGGKARYFKTVNSLFENQSLNITGRTTRVWEVEEVASFDDLVRKPGTPRRVLKDVWLDSSTKTEKQIQEALFQDVDNFIQKYGEPGSPEQIAFNSLNPDIQETLHRLFEDRNYRRHFLSIDCDIVGHTSKTRHPHATPCPEIFDEPGVAIQPADIWASRFDTRDTLSPAERDTTGTPKVPRQHPRQHTTRRQYRVVFKEVAPSMQTLPKLGDAMRALKGGLFGLIIMFLAGWVHRDVSAGNILLDAPDGQVSRGIIADLEYSKKFNDAQTGTPLFIAYEIESGQRIEKQRLQYDKKAPIIVKAPATRTVEEDVPVRHNFLHDLESVWRLYLWTILGGVDYQPSQETARQLFRASARHATLSTGKIKAFSKALHPAMKGLAEGCDTTRGILYTEYQEYDHHPIQPLSGETTNRLMELCAGTITMADSLGDSVPELNNLHIQGKRYQGQDDIAPEEGQDEHQTPSRSAGQSIPRHDSGQAHSKVRRKGG</sequence>
<dbReference type="AlphaFoldDB" id="A0A9W8N295"/>
<dbReference type="Gene3D" id="1.10.510.10">
    <property type="entry name" value="Transferase(Phosphotransferase) domain 1"/>
    <property type="match status" value="1"/>
</dbReference>
<dbReference type="Pfam" id="PF17667">
    <property type="entry name" value="Pkinase_fungal"/>
    <property type="match status" value="1"/>
</dbReference>
<keyword evidence="4" id="KW-1185">Reference proteome</keyword>
<evidence type="ECO:0000259" key="2">
    <source>
        <dbReference type="Pfam" id="PF17667"/>
    </source>
</evidence>
<feature type="region of interest" description="Disordered" evidence="1">
    <location>
        <begin position="741"/>
        <end position="784"/>
    </location>
</feature>
<feature type="region of interest" description="Disordered" evidence="1">
    <location>
        <begin position="463"/>
        <end position="486"/>
    </location>
</feature>
<proteinExistence type="predicted"/>
<dbReference type="Proteomes" id="UP001148786">
    <property type="component" value="Unassembled WGS sequence"/>
</dbReference>
<reference evidence="3" key="1">
    <citation type="submission" date="2022-07" db="EMBL/GenBank/DDBJ databases">
        <title>Genome Sequence of Agrocybe chaxingu.</title>
        <authorList>
            <person name="Buettner E."/>
        </authorList>
    </citation>
    <scope>NUCLEOTIDE SEQUENCE</scope>
    <source>
        <strain evidence="3">MP-N11</strain>
    </source>
</reference>
<dbReference type="PANTHER" id="PTHR38248:SF2">
    <property type="entry name" value="FUNK1 11"/>
    <property type="match status" value="1"/>
</dbReference>
<name>A0A9W8N295_9AGAR</name>
<comment type="caution">
    <text evidence="3">The sequence shown here is derived from an EMBL/GenBank/DDBJ whole genome shotgun (WGS) entry which is preliminary data.</text>
</comment>
<dbReference type="InterPro" id="IPR011009">
    <property type="entry name" value="Kinase-like_dom_sf"/>
</dbReference>
<feature type="domain" description="Fungal-type protein kinase" evidence="2">
    <location>
        <begin position="178"/>
        <end position="630"/>
    </location>
</feature>
<protein>
    <recommendedName>
        <fullName evidence="2">Fungal-type protein kinase domain-containing protein</fullName>
    </recommendedName>
</protein>
<gene>
    <name evidence="3" type="ORF">NLJ89_g193</name>
</gene>
<dbReference type="OrthoDB" id="312874at2759"/>
<accession>A0A9W8N295</accession>
<dbReference type="InterPro" id="IPR040976">
    <property type="entry name" value="Pkinase_fungal"/>
</dbReference>
<feature type="compositionally biased region" description="Basic residues" evidence="1">
    <location>
        <begin position="477"/>
        <end position="486"/>
    </location>
</feature>
<evidence type="ECO:0000256" key="1">
    <source>
        <dbReference type="SAM" id="MobiDB-lite"/>
    </source>
</evidence>
<evidence type="ECO:0000313" key="3">
    <source>
        <dbReference type="EMBL" id="KAJ3517940.1"/>
    </source>
</evidence>
<dbReference type="PANTHER" id="PTHR38248">
    <property type="entry name" value="FUNK1 6"/>
    <property type="match status" value="1"/>
</dbReference>
<dbReference type="SUPFAM" id="SSF56112">
    <property type="entry name" value="Protein kinase-like (PK-like)"/>
    <property type="match status" value="1"/>
</dbReference>